<comment type="subcellular location">
    <subcellularLocation>
        <location evidence="1 11">Cell outer membrane</location>
        <topology evidence="1 11">Multi-pass membrane protein</topology>
    </subcellularLocation>
</comment>
<dbReference type="EMBL" id="JAAAPO010000001">
    <property type="protein sequence ID" value="NBC35090.1"/>
    <property type="molecule type" value="Genomic_DNA"/>
</dbReference>
<dbReference type="InterPro" id="IPR036942">
    <property type="entry name" value="Beta-barrel_TonB_sf"/>
</dbReference>
<evidence type="ECO:0000256" key="1">
    <source>
        <dbReference type="ARBA" id="ARBA00004571"/>
    </source>
</evidence>
<evidence type="ECO:0000259" key="15">
    <source>
        <dbReference type="Pfam" id="PF07715"/>
    </source>
</evidence>
<keyword evidence="4" id="KW-0410">Iron transport</keyword>
<dbReference type="InterPro" id="IPR000531">
    <property type="entry name" value="Beta-barrel_TonB"/>
</dbReference>
<feature type="chain" id="PRO_5047032564" evidence="13">
    <location>
        <begin position="21"/>
        <end position="757"/>
    </location>
</feature>
<dbReference type="Proteomes" id="UP000753724">
    <property type="component" value="Unassembled WGS sequence"/>
</dbReference>
<dbReference type="PROSITE" id="PS52016">
    <property type="entry name" value="TONB_DEPENDENT_REC_3"/>
    <property type="match status" value="1"/>
</dbReference>
<feature type="domain" description="TonB-dependent receptor-like beta-barrel" evidence="14">
    <location>
        <begin position="265"/>
        <end position="717"/>
    </location>
</feature>
<feature type="signal peptide" evidence="13">
    <location>
        <begin position="1"/>
        <end position="20"/>
    </location>
</feature>
<evidence type="ECO:0000256" key="5">
    <source>
        <dbReference type="ARBA" id="ARBA00022692"/>
    </source>
</evidence>
<protein>
    <submittedName>
        <fullName evidence="16">TonB-dependent receptor</fullName>
    </submittedName>
</protein>
<evidence type="ECO:0000256" key="6">
    <source>
        <dbReference type="ARBA" id="ARBA00023004"/>
    </source>
</evidence>
<dbReference type="CDD" id="cd01347">
    <property type="entry name" value="ligand_gated_channel"/>
    <property type="match status" value="1"/>
</dbReference>
<gene>
    <name evidence="16" type="ORF">GTZ99_00790</name>
</gene>
<evidence type="ECO:0000256" key="9">
    <source>
        <dbReference type="ARBA" id="ARBA00023136"/>
    </source>
</evidence>
<comment type="caution">
    <text evidence="16">The sequence shown here is derived from an EMBL/GenBank/DDBJ whole genome shotgun (WGS) entry which is preliminary data.</text>
</comment>
<evidence type="ECO:0000256" key="13">
    <source>
        <dbReference type="SAM" id="SignalP"/>
    </source>
</evidence>
<dbReference type="RefSeq" id="WP_161716386.1">
    <property type="nucleotide sequence ID" value="NZ_JAAAPO010000001.1"/>
</dbReference>
<accession>A0ABW9X999</accession>
<keyword evidence="2 11" id="KW-0813">Transport</keyword>
<evidence type="ECO:0000256" key="3">
    <source>
        <dbReference type="ARBA" id="ARBA00022452"/>
    </source>
</evidence>
<proteinExistence type="inferred from homology"/>
<dbReference type="InterPro" id="IPR039426">
    <property type="entry name" value="TonB-dep_rcpt-like"/>
</dbReference>
<evidence type="ECO:0000256" key="11">
    <source>
        <dbReference type="PROSITE-ProRule" id="PRU01360"/>
    </source>
</evidence>
<name>A0ABW9X999_9SPHN</name>
<evidence type="ECO:0000256" key="7">
    <source>
        <dbReference type="ARBA" id="ARBA00023065"/>
    </source>
</evidence>
<keyword evidence="5 11" id="KW-0812">Transmembrane</keyword>
<dbReference type="PANTHER" id="PTHR32552">
    <property type="entry name" value="FERRICHROME IRON RECEPTOR-RELATED"/>
    <property type="match status" value="1"/>
</dbReference>
<keyword evidence="13" id="KW-0732">Signal</keyword>
<dbReference type="Pfam" id="PF00593">
    <property type="entry name" value="TonB_dep_Rec_b-barrel"/>
    <property type="match status" value="1"/>
</dbReference>
<evidence type="ECO:0000259" key="14">
    <source>
        <dbReference type="Pfam" id="PF00593"/>
    </source>
</evidence>
<reference evidence="17" key="1">
    <citation type="submission" date="2020-01" db="EMBL/GenBank/DDBJ databases">
        <title>Sphingomonas sp. strain CSW-10.</title>
        <authorList>
            <person name="Chen W.-M."/>
        </authorList>
    </citation>
    <scope>NUCLEOTIDE SEQUENCE [LARGE SCALE GENOMIC DNA]</scope>
    <source>
        <strain evidence="17">FSY-8</strain>
    </source>
</reference>
<evidence type="ECO:0000256" key="10">
    <source>
        <dbReference type="ARBA" id="ARBA00023237"/>
    </source>
</evidence>
<evidence type="ECO:0000256" key="2">
    <source>
        <dbReference type="ARBA" id="ARBA00022448"/>
    </source>
</evidence>
<keyword evidence="8 12" id="KW-0798">TonB box</keyword>
<dbReference type="SUPFAM" id="SSF56935">
    <property type="entry name" value="Porins"/>
    <property type="match status" value="1"/>
</dbReference>
<dbReference type="Gene3D" id="2.40.170.20">
    <property type="entry name" value="TonB-dependent receptor, beta-barrel domain"/>
    <property type="match status" value="1"/>
</dbReference>
<keyword evidence="10 11" id="KW-0998">Cell outer membrane</keyword>
<keyword evidence="7" id="KW-0406">Ion transport</keyword>
<comment type="similarity">
    <text evidence="11 12">Belongs to the TonB-dependent receptor family.</text>
</comment>
<keyword evidence="17" id="KW-1185">Reference proteome</keyword>
<evidence type="ECO:0000256" key="4">
    <source>
        <dbReference type="ARBA" id="ARBA00022496"/>
    </source>
</evidence>
<feature type="domain" description="TonB-dependent receptor plug" evidence="15">
    <location>
        <begin position="47"/>
        <end position="155"/>
    </location>
</feature>
<evidence type="ECO:0000256" key="12">
    <source>
        <dbReference type="RuleBase" id="RU003357"/>
    </source>
</evidence>
<evidence type="ECO:0000313" key="17">
    <source>
        <dbReference type="Proteomes" id="UP000753724"/>
    </source>
</evidence>
<sequence>MTLYRLLSAAALTAFLPAMAQAQTAPAAPQAGLEEIVVTAQKREQNLQSVPVAVTALSGDALASKNVATVSDLPRLAPSLTVTQGNVPTNNSINLRGIGTSAFSTGIEPSVAVIVDDVALLQQAQAFSGLSDIARIEVLRGPQGTLFGKNSSAGAINIVTRGASKVLSGGATLRATTDEEYRVDATLAGPLGDNIGFRINGFYGDRKGYINNLTDGRRFNNDASYGLRGRLEIRPAAGLKIDLIAGHSVSSSNGTARTFLQVPTGATVFGAAVAPSIADIAPGYGNYAVRIDGPLYNKSVQSTFIGKASYDLGFADLVSITSYQDWKFRFAEDFDYLTGTVLGLSGGIVANSTYHATQFTQELRLVSPARKPLTYVLGLFYSDGATTRTFDRGPSGPVVARWSSRSGTISYAAFGQATYSFLDRNHIDVGLRYNHEKVSADFINLVPNASPPAANATCLATCSGVANDGVVTTKVALRRDLADGVMGYVSYARGYKGQGFDISSGFTPRRAANPVKPETSNAYEIGLKSRFLDNRLQLNVAAFWSDFNNFQAQSGILLPDNTIQLTLNNVGRVRTRGVEIELSAKPTPALRLDGSVSYTEAMIRSFPGAQCYTGQTVGCVDLDGAGPSTTTGQDLSGKRLANAPRLKFNIGGTYTIALPKAAFDGFVQLDYNYQSRVNFDLLQNPLTQLAPYGVLNASFGITPKGRGVALTVFVNNVFDKHYASNIAMATGGSIGLLSQTLGRDSRRYAGLKAHVEF</sequence>
<evidence type="ECO:0000313" key="16">
    <source>
        <dbReference type="EMBL" id="NBC35090.1"/>
    </source>
</evidence>
<evidence type="ECO:0000256" key="8">
    <source>
        <dbReference type="ARBA" id="ARBA00023077"/>
    </source>
</evidence>
<organism evidence="16 17">
    <name type="scientific">Novosphingobium ovatum</name>
    <dbReference type="NCBI Taxonomy" id="1908523"/>
    <lineage>
        <taxon>Bacteria</taxon>
        <taxon>Pseudomonadati</taxon>
        <taxon>Pseudomonadota</taxon>
        <taxon>Alphaproteobacteria</taxon>
        <taxon>Sphingomonadales</taxon>
        <taxon>Sphingomonadaceae</taxon>
        <taxon>Novosphingobium</taxon>
    </lineage>
</organism>
<keyword evidence="16" id="KW-0675">Receptor</keyword>
<keyword evidence="3 11" id="KW-1134">Transmembrane beta strand</keyword>
<keyword evidence="9 11" id="KW-0472">Membrane</keyword>
<dbReference type="Pfam" id="PF07715">
    <property type="entry name" value="Plug"/>
    <property type="match status" value="1"/>
</dbReference>
<dbReference type="InterPro" id="IPR012910">
    <property type="entry name" value="Plug_dom"/>
</dbReference>
<dbReference type="PANTHER" id="PTHR32552:SF81">
    <property type="entry name" value="TONB-DEPENDENT OUTER MEMBRANE RECEPTOR"/>
    <property type="match status" value="1"/>
</dbReference>
<keyword evidence="6" id="KW-0408">Iron</keyword>